<dbReference type="EMBL" id="FNBN01000010">
    <property type="protein sequence ID" value="SDH27452.1"/>
    <property type="molecule type" value="Genomic_DNA"/>
</dbReference>
<evidence type="ECO:0000313" key="7">
    <source>
        <dbReference type="EMBL" id="SDH27452.1"/>
    </source>
</evidence>
<evidence type="ECO:0000313" key="8">
    <source>
        <dbReference type="Proteomes" id="UP000199045"/>
    </source>
</evidence>
<dbReference type="PANTHER" id="PTHR43133">
    <property type="entry name" value="RNA POLYMERASE ECF-TYPE SIGMA FACTO"/>
    <property type="match status" value="1"/>
</dbReference>
<dbReference type="OrthoDB" id="1056775at2"/>
<keyword evidence="2" id="KW-0805">Transcription regulation</keyword>
<dbReference type="RefSeq" id="WP_089837437.1">
    <property type="nucleotide sequence ID" value="NZ_FNBN01000010.1"/>
</dbReference>
<dbReference type="SUPFAM" id="SSF88659">
    <property type="entry name" value="Sigma3 and sigma4 domains of RNA polymerase sigma factors"/>
    <property type="match status" value="1"/>
</dbReference>
<dbReference type="SUPFAM" id="SSF88946">
    <property type="entry name" value="Sigma2 domain of RNA polymerase sigma factors"/>
    <property type="match status" value="1"/>
</dbReference>
<dbReference type="PANTHER" id="PTHR43133:SF46">
    <property type="entry name" value="RNA POLYMERASE SIGMA-70 FACTOR ECF SUBFAMILY"/>
    <property type="match status" value="1"/>
</dbReference>
<proteinExistence type="inferred from homology"/>
<dbReference type="InterPro" id="IPR013324">
    <property type="entry name" value="RNA_pol_sigma_r3/r4-like"/>
</dbReference>
<protein>
    <submittedName>
        <fullName evidence="7">RNA polymerase sigma-70 factor, ECF subfamily</fullName>
    </submittedName>
</protein>
<dbReference type="InterPro" id="IPR036388">
    <property type="entry name" value="WH-like_DNA-bd_sf"/>
</dbReference>
<gene>
    <name evidence="7" type="ORF">SAMN04488121_11093</name>
</gene>
<accession>A0A1G8B2G3</accession>
<dbReference type="GO" id="GO:0016987">
    <property type="term" value="F:sigma factor activity"/>
    <property type="evidence" value="ECO:0007669"/>
    <property type="project" value="UniProtKB-KW"/>
</dbReference>
<dbReference type="NCBIfam" id="TIGR02937">
    <property type="entry name" value="sigma70-ECF"/>
    <property type="match status" value="1"/>
</dbReference>
<evidence type="ECO:0000256" key="3">
    <source>
        <dbReference type="ARBA" id="ARBA00023082"/>
    </source>
</evidence>
<dbReference type="GO" id="GO:0003677">
    <property type="term" value="F:DNA binding"/>
    <property type="evidence" value="ECO:0007669"/>
    <property type="project" value="InterPro"/>
</dbReference>
<evidence type="ECO:0000256" key="4">
    <source>
        <dbReference type="ARBA" id="ARBA00023163"/>
    </source>
</evidence>
<dbReference type="Pfam" id="PF04542">
    <property type="entry name" value="Sigma70_r2"/>
    <property type="match status" value="1"/>
</dbReference>
<name>A0A1G8B2G3_CHIFI</name>
<dbReference type="InterPro" id="IPR039425">
    <property type="entry name" value="RNA_pol_sigma-70-like"/>
</dbReference>
<dbReference type="InterPro" id="IPR013325">
    <property type="entry name" value="RNA_pol_sigma_r2"/>
</dbReference>
<evidence type="ECO:0000256" key="2">
    <source>
        <dbReference type="ARBA" id="ARBA00023015"/>
    </source>
</evidence>
<feature type="domain" description="RNA polymerase sigma-70 region 2" evidence="5">
    <location>
        <begin position="22"/>
        <end position="94"/>
    </location>
</feature>
<dbReference type="InterPro" id="IPR014284">
    <property type="entry name" value="RNA_pol_sigma-70_dom"/>
</dbReference>
<keyword evidence="4" id="KW-0804">Transcription</keyword>
<dbReference type="GO" id="GO:0006352">
    <property type="term" value="P:DNA-templated transcription initiation"/>
    <property type="evidence" value="ECO:0007669"/>
    <property type="project" value="InterPro"/>
</dbReference>
<dbReference type="Proteomes" id="UP000199045">
    <property type="component" value="Unassembled WGS sequence"/>
</dbReference>
<dbReference type="CDD" id="cd06171">
    <property type="entry name" value="Sigma70_r4"/>
    <property type="match status" value="1"/>
</dbReference>
<evidence type="ECO:0000259" key="6">
    <source>
        <dbReference type="Pfam" id="PF08281"/>
    </source>
</evidence>
<organism evidence="7 8">
    <name type="scientific">Chitinophaga filiformis</name>
    <name type="common">Myxococcus filiformis</name>
    <name type="synonym">Flexibacter filiformis</name>
    <dbReference type="NCBI Taxonomy" id="104663"/>
    <lineage>
        <taxon>Bacteria</taxon>
        <taxon>Pseudomonadati</taxon>
        <taxon>Bacteroidota</taxon>
        <taxon>Chitinophagia</taxon>
        <taxon>Chitinophagales</taxon>
        <taxon>Chitinophagaceae</taxon>
        <taxon>Chitinophaga</taxon>
    </lineage>
</organism>
<reference evidence="7 8" key="1">
    <citation type="submission" date="2016-10" db="EMBL/GenBank/DDBJ databases">
        <authorList>
            <person name="de Groot N.N."/>
        </authorList>
    </citation>
    <scope>NUCLEOTIDE SEQUENCE [LARGE SCALE GENOMIC DNA]</scope>
    <source>
        <strain evidence="7 8">DSM 527</strain>
    </source>
</reference>
<dbReference type="STRING" id="104663.SAMN04488121_11093"/>
<evidence type="ECO:0000259" key="5">
    <source>
        <dbReference type="Pfam" id="PF04542"/>
    </source>
</evidence>
<dbReference type="AlphaFoldDB" id="A0A1G8B2G3"/>
<feature type="domain" description="RNA polymerase sigma factor 70 region 4 type 2" evidence="6">
    <location>
        <begin position="124"/>
        <end position="174"/>
    </location>
</feature>
<dbReference type="InterPro" id="IPR007627">
    <property type="entry name" value="RNA_pol_sigma70_r2"/>
</dbReference>
<dbReference type="Pfam" id="PF08281">
    <property type="entry name" value="Sigma70_r4_2"/>
    <property type="match status" value="1"/>
</dbReference>
<sequence>MEQLTTIIQGCINKQPRCQKLLYEQYYGYAFKIVFRYIYRYENAKDVVNDGFVKVFTRFDKFSCEESEDQEKMLMGWIRKIMVNTAIDELRRKNMIPEIGGIPEEVWDVPDVGQSAEQQLYYKELIVLVKELPPSYQVAFNMYVIDGFSHQEIADKLNISIGTSKSNLAKARAYLQKKLNTDIPEIDVCSS</sequence>
<dbReference type="InterPro" id="IPR013249">
    <property type="entry name" value="RNA_pol_sigma70_r4_t2"/>
</dbReference>
<dbReference type="Gene3D" id="1.10.1740.10">
    <property type="match status" value="1"/>
</dbReference>
<evidence type="ECO:0000256" key="1">
    <source>
        <dbReference type="ARBA" id="ARBA00010641"/>
    </source>
</evidence>
<keyword evidence="3" id="KW-0731">Sigma factor</keyword>
<dbReference type="Gene3D" id="1.10.10.10">
    <property type="entry name" value="Winged helix-like DNA-binding domain superfamily/Winged helix DNA-binding domain"/>
    <property type="match status" value="1"/>
</dbReference>
<comment type="similarity">
    <text evidence="1">Belongs to the sigma-70 factor family. ECF subfamily.</text>
</comment>